<organism evidence="2 3">
    <name type="scientific">Saccharolobus islandicus (strain M.14.25 / Kamchatka #1)</name>
    <name type="common">Sulfolobus islandicus</name>
    <dbReference type="NCBI Taxonomy" id="427317"/>
    <lineage>
        <taxon>Archaea</taxon>
        <taxon>Thermoproteota</taxon>
        <taxon>Thermoprotei</taxon>
        <taxon>Sulfolobales</taxon>
        <taxon>Sulfolobaceae</taxon>
        <taxon>Saccharolobus</taxon>
    </lineage>
</organism>
<dbReference type="GeneID" id="84058231"/>
<dbReference type="RefSeq" id="WP_012710869.1">
    <property type="nucleotide sequence ID" value="NC_012588.1"/>
</dbReference>
<evidence type="ECO:0000313" key="2">
    <source>
        <dbReference type="EMBL" id="ACP37598.1"/>
    </source>
</evidence>
<accession>C3MWE0</accession>
<reference evidence="2 3" key="1">
    <citation type="journal article" date="2009" name="Proc. Natl. Acad. Sci. U.S.A.">
        <title>Biogeography of the Sulfolobus islandicus pan-genome.</title>
        <authorList>
            <person name="Reno M.L."/>
            <person name="Held N.L."/>
            <person name="Fields C.J."/>
            <person name="Burke P.V."/>
            <person name="Whitaker R.J."/>
        </authorList>
    </citation>
    <scope>NUCLEOTIDE SEQUENCE [LARGE SCALE GENOMIC DNA]</scope>
    <source>
        <strain evidence="3">M.14.25 / Kamchatka #1</strain>
    </source>
</reference>
<feature type="region of interest" description="Disordered" evidence="1">
    <location>
        <begin position="78"/>
        <end position="122"/>
    </location>
</feature>
<proteinExistence type="predicted"/>
<dbReference type="HOGENOM" id="CLU_2021606_0_0_2"/>
<protein>
    <submittedName>
        <fullName evidence="2">Uncharacterized protein</fullName>
    </submittedName>
</protein>
<name>C3MWE0_SACI4</name>
<sequence length="122" mass="14948">MIKIPFRKSKDESYWIDSNKPYKDLVKDGTINPNKYHYLNGPHKNKEGIVHYDYHETSRMGTKDRELREKYGLERLDKSNKIGHIESPSARREKQEREKAFLEKKRERELHHLKERERRERK</sequence>
<dbReference type="KEGG" id="sia:M1425_0788"/>
<evidence type="ECO:0000256" key="1">
    <source>
        <dbReference type="SAM" id="MobiDB-lite"/>
    </source>
</evidence>
<dbReference type="AlphaFoldDB" id="C3MWE0"/>
<dbReference type="EMBL" id="CP001400">
    <property type="protein sequence ID" value="ACP37598.1"/>
    <property type="molecule type" value="Genomic_DNA"/>
</dbReference>
<gene>
    <name evidence="2" type="ordered locus">M1425_0788</name>
</gene>
<evidence type="ECO:0000313" key="3">
    <source>
        <dbReference type="Proteomes" id="UP000001350"/>
    </source>
</evidence>
<dbReference type="Proteomes" id="UP000001350">
    <property type="component" value="Chromosome"/>
</dbReference>